<comment type="catalytic activity">
    <reaction evidence="13 14 15">
        <text>protoporphyrinogen IX + 3 A = protoporphyrin IX + 3 AH2</text>
        <dbReference type="Rhea" id="RHEA:62000"/>
        <dbReference type="ChEBI" id="CHEBI:13193"/>
        <dbReference type="ChEBI" id="CHEBI:17499"/>
        <dbReference type="ChEBI" id="CHEBI:57306"/>
        <dbReference type="ChEBI" id="CHEBI:57307"/>
    </reaction>
</comment>
<dbReference type="GO" id="GO:0005886">
    <property type="term" value="C:plasma membrane"/>
    <property type="evidence" value="ECO:0007669"/>
    <property type="project" value="UniProtKB-SubCell"/>
</dbReference>
<comment type="similarity">
    <text evidence="3 14 15">Belongs to the HemJ family.</text>
</comment>
<sequence length="147" mass="16527">MDLYNWLKAGHVIFVVALMAALLVYPRYKIHQLSSTPGEPLFEAMKKSSGQLRMIILNPSLILVWLFGLGMVFVDWQRGGQLYLEGWFHAKLLLVLTLSGMHGYFIGVGKKVDNVTGTVQAKTLRMLNEIPFLLLIAIAILVIVKPF</sequence>
<comment type="function">
    <text evidence="14 15">Catalyzes the oxidation of protoporphyrinogen IX to protoporphyrin IX.</text>
</comment>
<dbReference type="PANTHER" id="PTHR40255:SF1">
    <property type="entry name" value="PROTOPORPHYRINOGEN IX OXIDASE"/>
    <property type="match status" value="1"/>
</dbReference>
<evidence type="ECO:0000256" key="4">
    <source>
        <dbReference type="ARBA" id="ARBA00017504"/>
    </source>
</evidence>
<dbReference type="Proteomes" id="UP000025061">
    <property type="component" value="Unassembled WGS sequence"/>
</dbReference>
<evidence type="ECO:0000256" key="8">
    <source>
        <dbReference type="ARBA" id="ARBA00022723"/>
    </source>
</evidence>
<reference evidence="16 17" key="1">
    <citation type="submission" date="2013-04" db="EMBL/GenBank/DDBJ databases">
        <title>Hyphomonas hirschiana VP5 Genome Sequencing.</title>
        <authorList>
            <person name="Lai Q."/>
            <person name="Shao Z."/>
        </authorList>
    </citation>
    <scope>NUCLEOTIDE SEQUENCE [LARGE SCALE GENOMIC DNA]</scope>
    <source>
        <strain evidence="16 17">VP5</strain>
    </source>
</reference>
<evidence type="ECO:0000256" key="12">
    <source>
        <dbReference type="ARBA" id="ARBA00023136"/>
    </source>
</evidence>
<dbReference type="AlphaFoldDB" id="A0A059FW26"/>
<comment type="pathway">
    <text evidence="2 14 15">Porphyrin-containing compound metabolism; protoporphyrin-IX biosynthesis; protoporphyrin-IX from protoporphyrinogen-IX: step 1/1.</text>
</comment>
<feature type="transmembrane region" description="Helical" evidence="14">
    <location>
        <begin position="6"/>
        <end position="25"/>
    </location>
</feature>
<keyword evidence="11 14" id="KW-0408">Iron</keyword>
<evidence type="ECO:0000256" key="3">
    <source>
        <dbReference type="ARBA" id="ARBA00006501"/>
    </source>
</evidence>
<evidence type="ECO:0000256" key="15">
    <source>
        <dbReference type="PIRNR" id="PIRNR004638"/>
    </source>
</evidence>
<dbReference type="PIRSF" id="PIRSF004638">
    <property type="entry name" value="UCP004638"/>
    <property type="match status" value="1"/>
</dbReference>
<protein>
    <recommendedName>
        <fullName evidence="4 14">Protoporphyrinogen IX oxidase</fullName>
        <shortName evidence="14">PPO</shortName>
        <ecNumber evidence="14 15">1.3.99.-</ecNumber>
    </recommendedName>
</protein>
<keyword evidence="7 14" id="KW-0812">Transmembrane</keyword>
<dbReference type="RefSeq" id="WP_011648531.1">
    <property type="nucleotide sequence ID" value="NZ_ARYI01000006.1"/>
</dbReference>
<evidence type="ECO:0000313" key="16">
    <source>
        <dbReference type="EMBL" id="KCZ94812.1"/>
    </source>
</evidence>
<keyword evidence="8 14" id="KW-0479">Metal-binding</keyword>
<name>A0A059FW26_9PROT</name>
<dbReference type="PANTHER" id="PTHR40255">
    <property type="entry name" value="UPF0093 MEMBRANE PROTEIN SLR1790"/>
    <property type="match status" value="1"/>
</dbReference>
<evidence type="ECO:0000256" key="6">
    <source>
        <dbReference type="ARBA" id="ARBA00022617"/>
    </source>
</evidence>
<feature type="transmembrane region" description="Helical" evidence="14">
    <location>
        <begin position="55"/>
        <end position="74"/>
    </location>
</feature>
<evidence type="ECO:0000256" key="11">
    <source>
        <dbReference type="ARBA" id="ARBA00023004"/>
    </source>
</evidence>
<feature type="transmembrane region" description="Helical" evidence="14">
    <location>
        <begin position="86"/>
        <end position="105"/>
    </location>
</feature>
<evidence type="ECO:0000256" key="5">
    <source>
        <dbReference type="ARBA" id="ARBA00022475"/>
    </source>
</evidence>
<evidence type="ECO:0000256" key="14">
    <source>
        <dbReference type="HAMAP-Rule" id="MF_02239"/>
    </source>
</evidence>
<evidence type="ECO:0000256" key="2">
    <source>
        <dbReference type="ARBA" id="ARBA00005073"/>
    </source>
</evidence>
<comment type="subcellular location">
    <subcellularLocation>
        <location evidence="1 14">Cell membrane</location>
        <topology evidence="1 14">Multi-pass membrane protein</topology>
    </subcellularLocation>
</comment>
<dbReference type="GO" id="GO:0006782">
    <property type="term" value="P:protoporphyrinogen IX biosynthetic process"/>
    <property type="evidence" value="ECO:0007669"/>
    <property type="project" value="UniProtKB-UniRule"/>
</dbReference>
<dbReference type="UniPathway" id="UPA00251">
    <property type="reaction ID" value="UER00324"/>
</dbReference>
<dbReference type="Pfam" id="PF03653">
    <property type="entry name" value="UPF0093"/>
    <property type="match status" value="1"/>
</dbReference>
<comment type="subunit">
    <text evidence="14">Homodimer.</text>
</comment>
<dbReference type="EMBL" id="ARYI01000006">
    <property type="protein sequence ID" value="KCZ94812.1"/>
    <property type="molecule type" value="Genomic_DNA"/>
</dbReference>
<evidence type="ECO:0000256" key="9">
    <source>
        <dbReference type="ARBA" id="ARBA00022989"/>
    </source>
</evidence>
<proteinExistence type="inferred from homology"/>
<evidence type="ECO:0000256" key="13">
    <source>
        <dbReference type="ARBA" id="ARBA00048390"/>
    </source>
</evidence>
<keyword evidence="17" id="KW-1185">Reference proteome</keyword>
<dbReference type="EC" id="1.3.99.-" evidence="14 15"/>
<dbReference type="InterPro" id="IPR005265">
    <property type="entry name" value="HemJ-like"/>
</dbReference>
<evidence type="ECO:0000313" key="17">
    <source>
        <dbReference type="Proteomes" id="UP000025061"/>
    </source>
</evidence>
<feature type="binding site" description="axial binding residue" evidence="14">
    <location>
        <position position="11"/>
    </location>
    <ligand>
        <name>heme</name>
        <dbReference type="ChEBI" id="CHEBI:30413"/>
    </ligand>
    <ligandPart>
        <name>Fe</name>
        <dbReference type="ChEBI" id="CHEBI:18248"/>
    </ligandPart>
</feature>
<dbReference type="HAMAP" id="MF_02239">
    <property type="entry name" value="HemJ"/>
    <property type="match status" value="1"/>
</dbReference>
<accession>A0A059FW26</accession>
<keyword evidence="6 14" id="KW-0349">Heme</keyword>
<dbReference type="GO" id="GO:0070818">
    <property type="term" value="F:protoporphyrinogen oxidase activity"/>
    <property type="evidence" value="ECO:0007669"/>
    <property type="project" value="UniProtKB-UniRule"/>
</dbReference>
<organism evidence="16 17">
    <name type="scientific">Hyphomonas hirschiana VP5</name>
    <dbReference type="NCBI Taxonomy" id="1280951"/>
    <lineage>
        <taxon>Bacteria</taxon>
        <taxon>Pseudomonadati</taxon>
        <taxon>Pseudomonadota</taxon>
        <taxon>Alphaproteobacteria</taxon>
        <taxon>Hyphomonadales</taxon>
        <taxon>Hyphomonadaceae</taxon>
        <taxon>Hyphomonas</taxon>
    </lineage>
</organism>
<evidence type="ECO:0000256" key="10">
    <source>
        <dbReference type="ARBA" id="ARBA00023002"/>
    </source>
</evidence>
<evidence type="ECO:0000256" key="7">
    <source>
        <dbReference type="ARBA" id="ARBA00022692"/>
    </source>
</evidence>
<keyword evidence="10 14" id="KW-0560">Oxidoreductase</keyword>
<feature type="binding site" description="axial binding residue" evidence="14">
    <location>
        <position position="91"/>
    </location>
    <ligand>
        <name>heme</name>
        <dbReference type="ChEBI" id="CHEBI:30413"/>
    </ligand>
    <ligandPart>
        <name>Fe</name>
        <dbReference type="ChEBI" id="CHEBI:18248"/>
    </ligandPart>
</feature>
<dbReference type="PATRIC" id="fig|1280951.3.peg.1707"/>
<keyword evidence="9 14" id="KW-1133">Transmembrane helix</keyword>
<evidence type="ECO:0000256" key="1">
    <source>
        <dbReference type="ARBA" id="ARBA00004651"/>
    </source>
</evidence>
<keyword evidence="12 14" id="KW-0472">Membrane</keyword>
<keyword evidence="5 14" id="KW-1003">Cell membrane</keyword>
<comment type="cofactor">
    <cofactor evidence="14 15">
        <name>heme b</name>
        <dbReference type="ChEBI" id="CHEBI:60344"/>
    </cofactor>
    <text evidence="14 15">Binds 1 heme b (iron(II)-protoporphyrin IX) group per subunit.</text>
</comment>
<dbReference type="GO" id="GO:0046872">
    <property type="term" value="F:metal ion binding"/>
    <property type="evidence" value="ECO:0007669"/>
    <property type="project" value="UniProtKB-UniRule"/>
</dbReference>
<comment type="caution">
    <text evidence="16">The sequence shown here is derived from an EMBL/GenBank/DDBJ whole genome shotgun (WGS) entry which is preliminary data.</text>
</comment>
<gene>
    <name evidence="16" type="ORF">HHI_08458</name>
</gene>
<feature type="transmembrane region" description="Helical" evidence="14">
    <location>
        <begin position="126"/>
        <end position="144"/>
    </location>
</feature>